<dbReference type="RefSeq" id="WP_132015996.1">
    <property type="nucleotide sequence ID" value="NZ_SLUN01000029.1"/>
</dbReference>
<dbReference type="InterPro" id="IPR006680">
    <property type="entry name" value="Amidohydro-rel"/>
</dbReference>
<dbReference type="Gene3D" id="3.20.20.140">
    <property type="entry name" value="Metal-dependent hydrolases"/>
    <property type="match status" value="1"/>
</dbReference>
<proteinExistence type="predicted"/>
<sequence length="280" mass="30885">MRIDCHTHAFADKIADKAVAQLINYYHIQTDFGGKLGDLLSVAVEAGLDAVVLLVAATKPEQVKPANDWILDVARLSPAELERLSGLARVPRIIPFGTFHPGDPNWPAEIARLRAAGFKGIKLHPEFQGIDLADPALEPFFEEVCSDFVLMVHMGDPVKTAANFSTPRKLAAILDRFPKLRAIAAHMGGYCFWEEALADLAGRDVYLDTSSTLSYIDRGLLRRLIDRHGTEKILFGSDYPLKSPRQELELLAELDWLSDGDRERILGLNCAELLGIASGK</sequence>
<evidence type="ECO:0000313" key="4">
    <source>
        <dbReference type="Proteomes" id="UP000295008"/>
    </source>
</evidence>
<reference evidence="3 4" key="1">
    <citation type="submission" date="2019-03" db="EMBL/GenBank/DDBJ databases">
        <title>Genomic Encyclopedia of Type Strains, Phase IV (KMG-IV): sequencing the most valuable type-strain genomes for metagenomic binning, comparative biology and taxonomic classification.</title>
        <authorList>
            <person name="Goeker M."/>
        </authorList>
    </citation>
    <scope>NUCLEOTIDE SEQUENCE [LARGE SCALE GENOMIC DNA]</scope>
    <source>
        <strain evidence="3 4">LX-B</strain>
    </source>
</reference>
<organism evidence="3 4">
    <name type="scientific">Hydrogenispora ethanolica</name>
    <dbReference type="NCBI Taxonomy" id="1082276"/>
    <lineage>
        <taxon>Bacteria</taxon>
        <taxon>Bacillati</taxon>
        <taxon>Bacillota</taxon>
        <taxon>Hydrogenispora</taxon>
    </lineage>
</organism>
<dbReference type="GO" id="GO:0005737">
    <property type="term" value="C:cytoplasm"/>
    <property type="evidence" value="ECO:0007669"/>
    <property type="project" value="TreeGrafter"/>
</dbReference>
<evidence type="ECO:0000313" key="3">
    <source>
        <dbReference type="EMBL" id="TCL62004.1"/>
    </source>
</evidence>
<name>A0A4R1R8L4_HYDET</name>
<dbReference type="InterPro" id="IPR032465">
    <property type="entry name" value="ACMSD"/>
</dbReference>
<comment type="caution">
    <text evidence="3">The sequence shown here is derived from an EMBL/GenBank/DDBJ whole genome shotgun (WGS) entry which is preliminary data.</text>
</comment>
<protein>
    <recommendedName>
        <fullName evidence="2">Amidohydrolase-related domain-containing protein</fullName>
    </recommendedName>
</protein>
<dbReference type="OrthoDB" id="9771932at2"/>
<dbReference type="GO" id="GO:0016787">
    <property type="term" value="F:hydrolase activity"/>
    <property type="evidence" value="ECO:0007669"/>
    <property type="project" value="InterPro"/>
</dbReference>
<dbReference type="EMBL" id="SLUN01000029">
    <property type="protein sequence ID" value="TCL62004.1"/>
    <property type="molecule type" value="Genomic_DNA"/>
</dbReference>
<accession>A0A4R1R8L4</accession>
<dbReference type="GO" id="GO:0016831">
    <property type="term" value="F:carboxy-lyase activity"/>
    <property type="evidence" value="ECO:0007669"/>
    <property type="project" value="InterPro"/>
</dbReference>
<gene>
    <name evidence="3" type="ORF">EDC14_102933</name>
</gene>
<feature type="domain" description="Amidohydrolase-related" evidence="2">
    <location>
        <begin position="3"/>
        <end position="276"/>
    </location>
</feature>
<evidence type="ECO:0000259" key="2">
    <source>
        <dbReference type="Pfam" id="PF04909"/>
    </source>
</evidence>
<dbReference type="Proteomes" id="UP000295008">
    <property type="component" value="Unassembled WGS sequence"/>
</dbReference>
<dbReference type="GO" id="GO:0019748">
    <property type="term" value="P:secondary metabolic process"/>
    <property type="evidence" value="ECO:0007669"/>
    <property type="project" value="TreeGrafter"/>
</dbReference>
<dbReference type="SUPFAM" id="SSF51556">
    <property type="entry name" value="Metallo-dependent hydrolases"/>
    <property type="match status" value="1"/>
</dbReference>
<keyword evidence="4" id="KW-1185">Reference proteome</keyword>
<dbReference type="InterPro" id="IPR032466">
    <property type="entry name" value="Metal_Hydrolase"/>
</dbReference>
<dbReference type="PANTHER" id="PTHR21240:SF28">
    <property type="entry name" value="ISO-OROTATE DECARBOXYLASE (EUROFUNG)"/>
    <property type="match status" value="1"/>
</dbReference>
<dbReference type="PANTHER" id="PTHR21240">
    <property type="entry name" value="2-AMINO-3-CARBOXYLMUCONATE-6-SEMIALDEHYDE DECARBOXYLASE"/>
    <property type="match status" value="1"/>
</dbReference>
<dbReference type="Pfam" id="PF04909">
    <property type="entry name" value="Amidohydro_2"/>
    <property type="match status" value="1"/>
</dbReference>
<dbReference type="AlphaFoldDB" id="A0A4R1R8L4"/>
<keyword evidence="1" id="KW-0456">Lyase</keyword>
<evidence type="ECO:0000256" key="1">
    <source>
        <dbReference type="ARBA" id="ARBA00023239"/>
    </source>
</evidence>